<comment type="caution">
    <text evidence="13">The sequence shown here is derived from an EMBL/GenBank/DDBJ whole genome shotgun (WGS) entry which is preliminary data.</text>
</comment>
<evidence type="ECO:0000313" key="14">
    <source>
        <dbReference type="Proteomes" id="UP000483432"/>
    </source>
</evidence>
<dbReference type="InterPro" id="IPR050992">
    <property type="entry name" value="CheZ_family_phosphatases"/>
</dbReference>
<comment type="similarity">
    <text evidence="2 10">Belongs to the CheZ family.</text>
</comment>
<dbReference type="InterPro" id="IPR007439">
    <property type="entry name" value="Chemotax_Pase_CheZ"/>
</dbReference>
<keyword evidence="6 10" id="KW-0283">Flagellar rotation</keyword>
<evidence type="ECO:0000256" key="11">
    <source>
        <dbReference type="PIRSR" id="PIRSR002884-1"/>
    </source>
</evidence>
<dbReference type="NCBIfam" id="NF008368">
    <property type="entry name" value="PRK11166.1"/>
    <property type="match status" value="1"/>
</dbReference>
<feature type="site" description="Enhances dephosphorylation of CheY-P" evidence="11">
    <location>
        <position position="158"/>
    </location>
</feature>
<comment type="subcellular location">
    <subcellularLocation>
        <location evidence="1 10">Cytoplasm</location>
    </subcellularLocation>
</comment>
<dbReference type="EC" id="3.1.3.-" evidence="10"/>
<dbReference type="PIRSF" id="PIRSF002884">
    <property type="entry name" value="CheZ"/>
    <property type="match status" value="1"/>
</dbReference>
<keyword evidence="4 10" id="KW-0963">Cytoplasm</keyword>
<gene>
    <name evidence="13" type="primary">cheZ</name>
    <name evidence="13" type="ORF">GZ085_00920</name>
</gene>
<feature type="compositionally biased region" description="Polar residues" evidence="12">
    <location>
        <begin position="198"/>
        <end position="211"/>
    </location>
</feature>
<dbReference type="GO" id="GO:0004721">
    <property type="term" value="F:phosphoprotein phosphatase activity"/>
    <property type="evidence" value="ECO:0007669"/>
    <property type="project" value="UniProtKB-KW"/>
</dbReference>
<comment type="function">
    <text evidence="10">Plays an important role in bacterial chemotaxis signal transduction pathway by accelerating the dephosphorylation of phosphorylated CheY (CheY-P).</text>
</comment>
<dbReference type="GO" id="GO:0005737">
    <property type="term" value="C:cytoplasm"/>
    <property type="evidence" value="ECO:0007669"/>
    <property type="project" value="UniProtKB-SubCell"/>
</dbReference>
<evidence type="ECO:0000256" key="5">
    <source>
        <dbReference type="ARBA" id="ARBA00022500"/>
    </source>
</evidence>
<dbReference type="AlphaFoldDB" id="A0A7C9K8Q3"/>
<dbReference type="GO" id="GO:0009288">
    <property type="term" value="C:bacterial-type flagellum"/>
    <property type="evidence" value="ECO:0007669"/>
    <property type="project" value="InterPro"/>
</dbReference>
<evidence type="ECO:0000256" key="7">
    <source>
        <dbReference type="ARBA" id="ARBA00022801"/>
    </source>
</evidence>
<evidence type="ECO:0000256" key="8">
    <source>
        <dbReference type="ARBA" id="ARBA00022912"/>
    </source>
</evidence>
<comment type="subunit">
    <text evidence="10">Homodimer.</text>
</comment>
<evidence type="ECO:0000256" key="1">
    <source>
        <dbReference type="ARBA" id="ARBA00004496"/>
    </source>
</evidence>
<evidence type="ECO:0000256" key="10">
    <source>
        <dbReference type="PIRNR" id="PIRNR002884"/>
    </source>
</evidence>
<evidence type="ECO:0000256" key="6">
    <source>
        <dbReference type="ARBA" id="ARBA00022779"/>
    </source>
</evidence>
<dbReference type="Proteomes" id="UP000483432">
    <property type="component" value="Unassembled WGS sequence"/>
</dbReference>
<accession>A0A7C9K8Q3</accession>
<reference evidence="13 14" key="1">
    <citation type="submission" date="2019-09" db="EMBL/GenBank/DDBJ databases">
        <title>H2 Metabolism Revealed by Metagenomic Analysis in Subglacial Sediment of East Antarctica.</title>
        <authorList>
            <person name="Yang Z."/>
            <person name="Zhang Y."/>
            <person name="Lv Y."/>
            <person name="Yan W."/>
            <person name="Xiao X."/>
            <person name="Sun B."/>
            <person name="Ma H."/>
        </authorList>
    </citation>
    <scope>NUCLEOTIDE SEQUENCE [LARGE SCALE GENOMIC DNA]</scope>
    <source>
        <strain evidence="13">Bin2_2</strain>
    </source>
</reference>
<evidence type="ECO:0000256" key="2">
    <source>
        <dbReference type="ARBA" id="ARBA00005908"/>
    </source>
</evidence>
<protein>
    <recommendedName>
        <fullName evidence="3 10">Protein phosphatase CheZ</fullName>
        <ecNumber evidence="10">3.1.3.-</ecNumber>
    </recommendedName>
    <alternativeName>
        <fullName evidence="9 10">Chemotaxis protein CheZ</fullName>
    </alternativeName>
</protein>
<dbReference type="PANTHER" id="PTHR43693">
    <property type="entry name" value="PROTEIN PHOSPHATASE CHEZ"/>
    <property type="match status" value="1"/>
</dbReference>
<dbReference type="Gene3D" id="1.10.287.500">
    <property type="entry name" value="Helix hairpin bin"/>
    <property type="match status" value="1"/>
</dbReference>
<dbReference type="EMBL" id="JAAFGW010000007">
    <property type="protein sequence ID" value="NDP46954.1"/>
    <property type="molecule type" value="Genomic_DNA"/>
</dbReference>
<dbReference type="SUPFAM" id="SSF75708">
    <property type="entry name" value="Chemotaxis phosphatase CheZ"/>
    <property type="match status" value="1"/>
</dbReference>
<keyword evidence="5 10" id="KW-0145">Chemotaxis</keyword>
<sequence>MESQFASSTVAAAAHDVASSEVCESDKMLARVGHITRTLHDSLRELGFDKMLEKTAAEIPDVRERLNYVAQMTEQAAQRVLNATDTAIPLQERIDAGAEEVLNGWQAVFKAPFSEADYRDMATMTMQCLADMRNDTSATKQQLLDIMMAQDFQDLTGQVIRKVTDLAHNMEQQLVQLLIDYAPHEVKRDSGNGLLNGPQMSSASKNDVVSDQGQVDDLLDSLGF</sequence>
<evidence type="ECO:0000256" key="9">
    <source>
        <dbReference type="ARBA" id="ARBA00029599"/>
    </source>
</evidence>
<dbReference type="PANTHER" id="PTHR43693:SF1">
    <property type="entry name" value="PROTEIN PHOSPHATASE CHEZ"/>
    <property type="match status" value="1"/>
</dbReference>
<dbReference type="GO" id="GO:0006935">
    <property type="term" value="P:chemotaxis"/>
    <property type="evidence" value="ECO:0007669"/>
    <property type="project" value="UniProtKB-KW"/>
</dbReference>
<evidence type="ECO:0000256" key="3">
    <source>
        <dbReference type="ARBA" id="ARBA00018484"/>
    </source>
</evidence>
<feature type="region of interest" description="Disordered" evidence="12">
    <location>
        <begin position="189"/>
        <end position="211"/>
    </location>
</feature>
<evidence type="ECO:0000313" key="13">
    <source>
        <dbReference type="EMBL" id="NDP46954.1"/>
    </source>
</evidence>
<keyword evidence="7 10" id="KW-0378">Hydrolase</keyword>
<evidence type="ECO:0000256" key="12">
    <source>
        <dbReference type="SAM" id="MobiDB-lite"/>
    </source>
</evidence>
<keyword evidence="8 10" id="KW-0904">Protein phosphatase</keyword>
<evidence type="ECO:0000256" key="4">
    <source>
        <dbReference type="ARBA" id="ARBA00022490"/>
    </source>
</evidence>
<dbReference type="GO" id="GO:0050920">
    <property type="term" value="P:regulation of chemotaxis"/>
    <property type="evidence" value="ECO:0007669"/>
    <property type="project" value="InterPro"/>
</dbReference>
<name>A0A7C9K8Q3_9PROT</name>
<dbReference type="GO" id="GO:0097588">
    <property type="term" value="P:archaeal or bacterial-type flagellum-dependent cell motility"/>
    <property type="evidence" value="ECO:0007669"/>
    <property type="project" value="UniProtKB-KW"/>
</dbReference>
<dbReference type="Pfam" id="PF04344">
    <property type="entry name" value="CheZ"/>
    <property type="match status" value="1"/>
</dbReference>
<organism evidence="13 14">
    <name type="scientific">Sulfuriferula multivorans</name>
    <dbReference type="NCBI Taxonomy" id="1559896"/>
    <lineage>
        <taxon>Bacteria</taxon>
        <taxon>Pseudomonadati</taxon>
        <taxon>Pseudomonadota</taxon>
        <taxon>Betaproteobacteria</taxon>
        <taxon>Nitrosomonadales</taxon>
        <taxon>Sulfuricellaceae</taxon>
        <taxon>Sulfuriferula</taxon>
    </lineage>
</organism>
<proteinExistence type="inferred from homology"/>